<dbReference type="Gene3D" id="2.40.50.1070">
    <property type="match status" value="1"/>
</dbReference>
<evidence type="ECO:0000256" key="2">
    <source>
        <dbReference type="ARBA" id="ARBA00022679"/>
    </source>
</evidence>
<keyword evidence="1 4" id="KW-0489">Methyltransferase</keyword>
<feature type="binding site" evidence="4">
    <location>
        <position position="367"/>
    </location>
    <ligand>
        <name>S-adenosyl-L-methionine</name>
        <dbReference type="ChEBI" id="CHEBI:59789"/>
    </ligand>
</feature>
<dbReference type="InterPro" id="IPR029063">
    <property type="entry name" value="SAM-dependent_MTases_sf"/>
</dbReference>
<dbReference type="Gene3D" id="3.40.50.150">
    <property type="entry name" value="Vaccinia Virus protein VP39"/>
    <property type="match status" value="2"/>
</dbReference>
<reference evidence="7 8" key="1">
    <citation type="submission" date="2011-10" db="EMBL/GenBank/DDBJ databases">
        <title>The Genome Sequence of Actinomyces graevenitzii C83.</title>
        <authorList>
            <consortium name="The Broad Institute Genome Sequencing Platform"/>
            <consortium name="The Broad Institute Genome Sequencing Center for Infectious Disease"/>
            <person name="Earl A."/>
            <person name="Ward D."/>
            <person name="Feldgarden M."/>
            <person name="Gevers D."/>
            <person name="Sibley C.D."/>
            <person name="Field T.R."/>
            <person name="Grinwis M."/>
            <person name="Eshaghurshan C.S."/>
            <person name="Surette M.G."/>
            <person name="Young S.K."/>
            <person name="Zeng Q."/>
            <person name="Gargeya S."/>
            <person name="Fitzgerald M."/>
            <person name="Haas B."/>
            <person name="Abouelleil A."/>
            <person name="Alvarado L."/>
            <person name="Arachchi H.M."/>
            <person name="Berlin A."/>
            <person name="Brown A."/>
            <person name="Chapman S.B."/>
            <person name="Chen Z."/>
            <person name="Dunbar C."/>
            <person name="Freedman E."/>
            <person name="Gearin G."/>
            <person name="Goldberg J."/>
            <person name="Griggs A."/>
            <person name="Gujja S."/>
            <person name="Heiman D."/>
            <person name="Howarth C."/>
            <person name="Larson L."/>
            <person name="Lui A."/>
            <person name="MacDonald P.J.P."/>
            <person name="Montmayeur A."/>
            <person name="Murphy C."/>
            <person name="Neiman D."/>
            <person name="Pearson M."/>
            <person name="Priest M."/>
            <person name="Roberts A."/>
            <person name="Saif S."/>
            <person name="Shea T."/>
            <person name="Shenoy N."/>
            <person name="Sisk P."/>
            <person name="Stolte C."/>
            <person name="Sykes S."/>
            <person name="Wortman J."/>
            <person name="Nusbaum C."/>
            <person name="Birren B."/>
        </authorList>
    </citation>
    <scope>NUCLEOTIDE SEQUENCE [LARGE SCALE GENOMIC DNA]</scope>
    <source>
        <strain evidence="7 8">C83</strain>
    </source>
</reference>
<dbReference type="InterPro" id="IPR041698">
    <property type="entry name" value="Methyltransf_25"/>
</dbReference>
<dbReference type="Pfam" id="PF05958">
    <property type="entry name" value="tRNA_U5-meth_tr"/>
    <property type="match status" value="1"/>
</dbReference>
<dbReference type="Pfam" id="PF13649">
    <property type="entry name" value="Methyltransf_25"/>
    <property type="match status" value="1"/>
</dbReference>
<dbReference type="InterPro" id="IPR030390">
    <property type="entry name" value="MeTrfase_TrmA_AS"/>
</dbReference>
<feature type="binding site" evidence="4">
    <location>
        <position position="228"/>
    </location>
    <ligand>
        <name>S-adenosyl-L-methionine</name>
        <dbReference type="ChEBI" id="CHEBI:59789"/>
    </ligand>
</feature>
<name>G9PGS7_9ACTO</name>
<evidence type="ECO:0000313" key="7">
    <source>
        <dbReference type="EMBL" id="EHM87764.1"/>
    </source>
</evidence>
<dbReference type="GO" id="GO:0070475">
    <property type="term" value="P:rRNA base methylation"/>
    <property type="evidence" value="ECO:0007669"/>
    <property type="project" value="TreeGrafter"/>
</dbReference>
<evidence type="ECO:0000256" key="4">
    <source>
        <dbReference type="PROSITE-ProRule" id="PRU01024"/>
    </source>
</evidence>
<dbReference type="SUPFAM" id="SSF53335">
    <property type="entry name" value="S-adenosyl-L-methionine-dependent methyltransferases"/>
    <property type="match status" value="1"/>
</dbReference>
<dbReference type="PROSITE" id="PS01230">
    <property type="entry name" value="TRMA_1"/>
    <property type="match status" value="1"/>
</dbReference>
<dbReference type="STRING" id="435830.HMPREF0045_01451"/>
<gene>
    <name evidence="7" type="ORF">HMPREF0045_01451</name>
</gene>
<keyword evidence="2 4" id="KW-0808">Transferase</keyword>
<keyword evidence="3 4" id="KW-0949">S-adenosyl-L-methionine</keyword>
<evidence type="ECO:0000256" key="5">
    <source>
        <dbReference type="PROSITE-ProRule" id="PRU10015"/>
    </source>
</evidence>
<dbReference type="AlphaFoldDB" id="G9PGS7"/>
<dbReference type="Proteomes" id="UP000003822">
    <property type="component" value="Unassembled WGS sequence"/>
</dbReference>
<dbReference type="GO" id="GO:0070041">
    <property type="term" value="F:rRNA (uridine-C5-)-methyltransferase activity"/>
    <property type="evidence" value="ECO:0007669"/>
    <property type="project" value="TreeGrafter"/>
</dbReference>
<dbReference type="HOGENOM" id="CLU_014689_0_0_11"/>
<sequence length="434" mass="45818">MLCQLHDASLCRSCPNLDLPLAQQLQLKQSAVQATLAGQVEAAAWLEPFASAPSHFRNKAKLAVSGATHAPALGLVDRFDNGTDLTSCPLHVNEIKAALAPLTRAITRMGLQPYSIVKRRGELKHVLVTASANGQLMVRFVLRSTAQLPAIRKGAPRLQSELPGLRVLSVNIQPRPAAILEGEREIILSQDSTLDMPLYLPELGADGVVVNNKKSVLPLVLPPQSFFQTNSGVAAGLYAQARAWARDYAGGGVLTGAEAEREGAGGQAGALTGEPGADGAYPDAIQSSQSIWDLYCGVGGFALALAQPGAQVLGVEVSAPAIDGARAAAAQLGLTSPQVRFEAGDASVLDASGQVYGHDKPDLLVVNPPRRGIGELAASIEDSGIQRVLYSSCNPASLTKDLEVMSSYRVRRARLFDMFPHTNHAEVLVELTHN</sequence>
<feature type="binding site" evidence="4">
    <location>
        <position position="316"/>
    </location>
    <ligand>
        <name>S-adenosyl-L-methionine</name>
        <dbReference type="ChEBI" id="CHEBI:59789"/>
    </ligand>
</feature>
<accession>G9PGS7</accession>
<feature type="active site" evidence="5">
    <location>
        <position position="393"/>
    </location>
</feature>
<dbReference type="OrthoDB" id="9804590at2"/>
<feature type="binding site" evidence="4">
    <location>
        <position position="295"/>
    </location>
    <ligand>
        <name>S-adenosyl-L-methionine</name>
        <dbReference type="ChEBI" id="CHEBI:59789"/>
    </ligand>
</feature>
<dbReference type="PANTHER" id="PTHR11061:SF30">
    <property type="entry name" value="TRNA (URACIL(54)-C(5))-METHYLTRANSFERASE"/>
    <property type="match status" value="1"/>
</dbReference>
<feature type="active site" description="Nucleophile" evidence="4">
    <location>
        <position position="393"/>
    </location>
</feature>
<evidence type="ECO:0000313" key="8">
    <source>
        <dbReference type="Proteomes" id="UP000003822"/>
    </source>
</evidence>
<comment type="caution">
    <text evidence="7">The sequence shown here is derived from an EMBL/GenBank/DDBJ whole genome shotgun (WGS) entry which is preliminary data.</text>
</comment>
<comment type="similarity">
    <text evidence="4">Belongs to the class I-like SAM-binding methyltransferase superfamily. RNA M5U methyltransferase family.</text>
</comment>
<evidence type="ECO:0000256" key="1">
    <source>
        <dbReference type="ARBA" id="ARBA00022603"/>
    </source>
</evidence>
<feature type="domain" description="Methyltransferase" evidence="6">
    <location>
        <begin position="292"/>
        <end position="352"/>
    </location>
</feature>
<dbReference type="PROSITE" id="PS51687">
    <property type="entry name" value="SAM_MT_RNA_M5U"/>
    <property type="match status" value="1"/>
</dbReference>
<dbReference type="EMBL" id="ACRN01000011">
    <property type="protein sequence ID" value="EHM87764.1"/>
    <property type="molecule type" value="Genomic_DNA"/>
</dbReference>
<keyword evidence="8" id="KW-1185">Reference proteome</keyword>
<dbReference type="RefSeq" id="WP_005986997.1">
    <property type="nucleotide sequence ID" value="NZ_JH470338.1"/>
</dbReference>
<dbReference type="InterPro" id="IPR010280">
    <property type="entry name" value="U5_MeTrfase_fam"/>
</dbReference>
<organism evidence="7 8">
    <name type="scientific">Actinomyces graevenitzii C83</name>
    <dbReference type="NCBI Taxonomy" id="435830"/>
    <lineage>
        <taxon>Bacteria</taxon>
        <taxon>Bacillati</taxon>
        <taxon>Actinomycetota</taxon>
        <taxon>Actinomycetes</taxon>
        <taxon>Actinomycetales</taxon>
        <taxon>Actinomycetaceae</taxon>
        <taxon>Actinomyces</taxon>
    </lineage>
</organism>
<evidence type="ECO:0000259" key="6">
    <source>
        <dbReference type="Pfam" id="PF13649"/>
    </source>
</evidence>
<dbReference type="eggNOG" id="COG2265">
    <property type="taxonomic scope" value="Bacteria"/>
</dbReference>
<dbReference type="PATRIC" id="fig|435830.3.peg.1399"/>
<protein>
    <recommendedName>
        <fullName evidence="6">Methyltransferase domain-containing protein</fullName>
    </recommendedName>
</protein>
<evidence type="ECO:0000256" key="3">
    <source>
        <dbReference type="ARBA" id="ARBA00022691"/>
    </source>
</evidence>
<proteinExistence type="inferred from homology"/>
<dbReference type="CDD" id="cd02440">
    <property type="entry name" value="AdoMet_MTases"/>
    <property type="match status" value="1"/>
</dbReference>
<dbReference type="PANTHER" id="PTHR11061">
    <property type="entry name" value="RNA M5U METHYLTRANSFERASE"/>
    <property type="match status" value="1"/>
</dbReference>